<feature type="signal peptide" evidence="1">
    <location>
        <begin position="1"/>
        <end position="19"/>
    </location>
</feature>
<proteinExistence type="predicted"/>
<dbReference type="InterPro" id="IPR010562">
    <property type="entry name" value="Haemolymph_juvenile_hormone-bd"/>
</dbReference>
<organism evidence="2 3">
    <name type="scientific">Frankliniella occidentalis</name>
    <name type="common">Western flower thrips</name>
    <name type="synonym">Euthrips occidentalis</name>
    <dbReference type="NCBI Taxonomy" id="133901"/>
    <lineage>
        <taxon>Eukaryota</taxon>
        <taxon>Metazoa</taxon>
        <taxon>Ecdysozoa</taxon>
        <taxon>Arthropoda</taxon>
        <taxon>Hexapoda</taxon>
        <taxon>Insecta</taxon>
        <taxon>Pterygota</taxon>
        <taxon>Neoptera</taxon>
        <taxon>Paraneoptera</taxon>
        <taxon>Thysanoptera</taxon>
        <taxon>Terebrantia</taxon>
        <taxon>Thripoidea</taxon>
        <taxon>Thripidae</taxon>
        <taxon>Frankliniella</taxon>
    </lineage>
</organism>
<evidence type="ECO:0000313" key="3">
    <source>
        <dbReference type="RefSeq" id="XP_026293636.1"/>
    </source>
</evidence>
<dbReference type="OrthoDB" id="6370791at2759"/>
<dbReference type="AlphaFoldDB" id="A0A6J1TSI6"/>
<name>A0A6J1TSI6_FRAOC</name>
<dbReference type="InterPro" id="IPR038606">
    <property type="entry name" value="To_sf"/>
</dbReference>
<sequence>MAGCIAFTALATLLVLATANSHLVAGKGAGVLHDGAPNGHLSEEHVVLMLSQDGAHTKLEQWLEDAVYLFRDKMNKSQPDLGLPVLDPFSLQSDKPIVVDNKAAHLDVTSYSVLAKSLSSLEVQDLSLYLMERTGVVDVSLKEFTADFGVVVGEGSWVSPLKIPLRDHLKISFSSPHISIRTRTKITLSDAKLHVVSARIKLDLGDWKFAITHEGEGTSEHNPGLDELLSDLVRDLAPSLIEAWMPVLEKYVTALLDEKLQKVQISDLIPHD</sequence>
<keyword evidence="1" id="KW-0732">Signal</keyword>
<evidence type="ECO:0000313" key="2">
    <source>
        <dbReference type="Proteomes" id="UP000504606"/>
    </source>
</evidence>
<dbReference type="GeneID" id="113217793"/>
<reference evidence="3" key="1">
    <citation type="submission" date="2025-08" db="UniProtKB">
        <authorList>
            <consortium name="RefSeq"/>
        </authorList>
    </citation>
    <scope>IDENTIFICATION</scope>
    <source>
        <tissue evidence="3">Whole organism</tissue>
    </source>
</reference>
<dbReference type="RefSeq" id="XP_026293636.1">
    <property type="nucleotide sequence ID" value="XM_026437851.2"/>
</dbReference>
<dbReference type="Gene3D" id="3.15.10.30">
    <property type="entry name" value="Haemolymph juvenile hormone binding protein"/>
    <property type="match status" value="1"/>
</dbReference>
<dbReference type="KEGG" id="foc:113217793"/>
<dbReference type="Proteomes" id="UP000504606">
    <property type="component" value="Unplaced"/>
</dbReference>
<accession>A0A6J1TSI6</accession>
<keyword evidence="2" id="KW-1185">Reference proteome</keyword>
<feature type="chain" id="PRO_5026908654" evidence="1">
    <location>
        <begin position="20"/>
        <end position="272"/>
    </location>
</feature>
<gene>
    <name evidence="3" type="primary">LOC113217793</name>
</gene>
<protein>
    <submittedName>
        <fullName evidence="3">Uncharacterized protein LOC113217793</fullName>
    </submittedName>
</protein>
<evidence type="ECO:0000256" key="1">
    <source>
        <dbReference type="SAM" id="SignalP"/>
    </source>
</evidence>
<dbReference type="Pfam" id="PF06585">
    <property type="entry name" value="JHBP"/>
    <property type="match status" value="1"/>
</dbReference>